<keyword evidence="2" id="KW-1185">Reference proteome</keyword>
<dbReference type="PANTHER" id="PTHR23324">
    <property type="entry name" value="SEC14 RELATED PROTEIN"/>
    <property type="match status" value="1"/>
</dbReference>
<dbReference type="Gene3D" id="3.40.525.10">
    <property type="entry name" value="CRAL-TRIO lipid binding domain"/>
    <property type="match status" value="1"/>
</dbReference>
<dbReference type="InterPro" id="IPR036865">
    <property type="entry name" value="CRAL-TRIO_dom_sf"/>
</dbReference>
<evidence type="ECO:0000313" key="1">
    <source>
        <dbReference type="EMBL" id="GFO27387.1"/>
    </source>
</evidence>
<proteinExistence type="predicted"/>
<organism evidence="1 2">
    <name type="scientific">Plakobranchus ocellatus</name>
    <dbReference type="NCBI Taxonomy" id="259542"/>
    <lineage>
        <taxon>Eukaryota</taxon>
        <taxon>Metazoa</taxon>
        <taxon>Spiralia</taxon>
        <taxon>Lophotrochozoa</taxon>
        <taxon>Mollusca</taxon>
        <taxon>Gastropoda</taxon>
        <taxon>Heterobranchia</taxon>
        <taxon>Euthyneura</taxon>
        <taxon>Panpulmonata</taxon>
        <taxon>Sacoglossa</taxon>
        <taxon>Placobranchoidea</taxon>
        <taxon>Plakobranchidae</taxon>
        <taxon>Plakobranchus</taxon>
    </lineage>
</organism>
<dbReference type="InterPro" id="IPR036598">
    <property type="entry name" value="GOLD_dom_sf"/>
</dbReference>
<dbReference type="InterPro" id="IPR051064">
    <property type="entry name" value="SEC14/CRAL-TRIO_domain"/>
</dbReference>
<dbReference type="EMBL" id="BLXT01005922">
    <property type="protein sequence ID" value="GFO27387.1"/>
    <property type="molecule type" value="Genomic_DNA"/>
</dbReference>
<comment type="caution">
    <text evidence="1">The sequence shown here is derived from an EMBL/GenBank/DDBJ whole genome shotgun (WGS) entry which is preliminary data.</text>
</comment>
<accession>A0AAV4C734</accession>
<dbReference type="AlphaFoldDB" id="A0AAV4C734"/>
<dbReference type="PANTHER" id="PTHR23324:SF83">
    <property type="entry name" value="SEC14-LIKE PROTEIN 2"/>
    <property type="match status" value="1"/>
</dbReference>
<reference evidence="1 2" key="1">
    <citation type="journal article" date="2021" name="Elife">
        <title>Chloroplast acquisition without the gene transfer in kleptoplastic sea slugs, Plakobranchus ocellatus.</title>
        <authorList>
            <person name="Maeda T."/>
            <person name="Takahashi S."/>
            <person name="Yoshida T."/>
            <person name="Shimamura S."/>
            <person name="Takaki Y."/>
            <person name="Nagai Y."/>
            <person name="Toyoda A."/>
            <person name="Suzuki Y."/>
            <person name="Arimoto A."/>
            <person name="Ishii H."/>
            <person name="Satoh N."/>
            <person name="Nishiyama T."/>
            <person name="Hasebe M."/>
            <person name="Maruyama T."/>
            <person name="Minagawa J."/>
            <person name="Obokata J."/>
            <person name="Shigenobu S."/>
        </authorList>
    </citation>
    <scope>NUCLEOTIDE SEQUENCE [LARGE SCALE GENOMIC DNA]</scope>
</reference>
<protein>
    <submittedName>
        <fullName evidence="1">Sec14-like protein 2</fullName>
    </submittedName>
</protein>
<dbReference type="SUPFAM" id="SSF52087">
    <property type="entry name" value="CRAL/TRIO domain"/>
    <property type="match status" value="1"/>
</dbReference>
<sequence>MINFRSEQGHDQASYKETLLEYIDADQLPKHWGGNCVDEDGDPRCPSKISPGGDVPPSCYAQNDLNDLSGFTEVSIGRGSSHQLEIPISLPGSIITWQFKTDGFDIGFGVYKRTCDQRQKARDMEAVLELGRVNSHMVPEDGSVQCLHTGTCELF</sequence>
<dbReference type="Gene3D" id="2.60.120.680">
    <property type="entry name" value="GOLD domain"/>
    <property type="match status" value="1"/>
</dbReference>
<name>A0AAV4C734_9GAST</name>
<dbReference type="GO" id="GO:0005737">
    <property type="term" value="C:cytoplasm"/>
    <property type="evidence" value="ECO:0007669"/>
    <property type="project" value="TreeGrafter"/>
</dbReference>
<evidence type="ECO:0000313" key="2">
    <source>
        <dbReference type="Proteomes" id="UP000735302"/>
    </source>
</evidence>
<dbReference type="SUPFAM" id="SSF101576">
    <property type="entry name" value="Supernatant protein factor (SPF), C-terminal domain"/>
    <property type="match status" value="1"/>
</dbReference>
<gene>
    <name evidence="1" type="ORF">PoB_005389200</name>
</gene>
<dbReference type="Proteomes" id="UP000735302">
    <property type="component" value="Unassembled WGS sequence"/>
</dbReference>